<keyword evidence="5 7" id="KW-0472">Membrane</keyword>
<feature type="domain" description="MacB-like periplasmic core" evidence="9">
    <location>
        <begin position="19"/>
        <end position="176"/>
    </location>
</feature>
<feature type="transmembrane region" description="Helical" evidence="7">
    <location>
        <begin position="351"/>
        <end position="370"/>
    </location>
</feature>
<dbReference type="PANTHER" id="PTHR30572:SF4">
    <property type="entry name" value="ABC TRANSPORTER PERMEASE YTRF"/>
    <property type="match status" value="1"/>
</dbReference>
<protein>
    <submittedName>
        <fullName evidence="10">ABC-type lipoprotein release transport system permease subunit</fullName>
    </submittedName>
</protein>
<comment type="subcellular location">
    <subcellularLocation>
        <location evidence="1">Cell membrane</location>
        <topology evidence="1">Multi-pass membrane protein</topology>
    </subcellularLocation>
</comment>
<keyword evidence="3 7" id="KW-0812">Transmembrane</keyword>
<dbReference type="Pfam" id="PF02687">
    <property type="entry name" value="FtsX"/>
    <property type="match status" value="2"/>
</dbReference>
<dbReference type="InterPro" id="IPR050250">
    <property type="entry name" value="Macrolide_Exporter_MacB"/>
</dbReference>
<evidence type="ECO:0000256" key="4">
    <source>
        <dbReference type="ARBA" id="ARBA00022989"/>
    </source>
</evidence>
<dbReference type="AlphaFoldDB" id="A0A4R3YT09"/>
<keyword evidence="4 7" id="KW-1133">Transmembrane helix</keyword>
<dbReference type="GO" id="GO:0005886">
    <property type="term" value="C:plasma membrane"/>
    <property type="evidence" value="ECO:0007669"/>
    <property type="project" value="UniProtKB-SubCell"/>
</dbReference>
<dbReference type="PROSITE" id="PS51257">
    <property type="entry name" value="PROKAR_LIPOPROTEIN"/>
    <property type="match status" value="1"/>
</dbReference>
<dbReference type="GeneID" id="98916230"/>
<feature type="transmembrane region" description="Helical" evidence="7">
    <location>
        <begin position="20"/>
        <end position="41"/>
    </location>
</feature>
<gene>
    <name evidence="10" type="ORF">EDD60_12127</name>
</gene>
<comment type="caution">
    <text evidence="10">The sequence shown here is derived from an EMBL/GenBank/DDBJ whole genome shotgun (WGS) entry which is preliminary data.</text>
</comment>
<evidence type="ECO:0000313" key="10">
    <source>
        <dbReference type="EMBL" id="TCV94233.1"/>
    </source>
</evidence>
<feature type="transmembrane region" description="Helical" evidence="7">
    <location>
        <begin position="739"/>
        <end position="762"/>
    </location>
</feature>
<dbReference type="Proteomes" id="UP000295515">
    <property type="component" value="Unassembled WGS sequence"/>
</dbReference>
<evidence type="ECO:0000256" key="1">
    <source>
        <dbReference type="ARBA" id="ARBA00004651"/>
    </source>
</evidence>
<accession>A0A4R3YT09</accession>
<name>A0A4R3YT09_9FIRM</name>
<comment type="similarity">
    <text evidence="6">Belongs to the ABC-4 integral membrane protein family.</text>
</comment>
<sequence>MKIINQLTLRYLKQNKKRSILTILCIMVSVIMVSCVGIAFYSGQQFYKDYIERTVGDYHYHFVTDNQEFLDTLAKDSKIEEYYFSSTMPYYGDNQLESNTFFNMKKGDSLYFEKENYKSILEKGRLPQNTKEVAISSRYLKANQLQKTIGDTISFYNESDQTTETFKIVGIIKEYSSKNYYKSSFSALSYIDCRQYYTVYIRDKDVSKNIFEHKKALETKLGEQSGMFNSSYLAVQNIFEDNSHSLFLIFYNLIAVIVIIIVFISIFIIYQAFNLSINDRIQYLGMLSSVGATPKQKKRSVYFEGFVLSLIAIPLGLIVSFVGLGITFFFINHLEMIKSLNIQIHPQISLSYLLIVFIISLLTIFISLYLPARKISKISVIDALKKNDEIKVKFHKLKTGFLSHRFFNIYGQMAIKNYKRQGRRSRVIVLSLIISMTAFIGMYSFGKNMLTEMNRNNEFVHYDIESNFAYKKDYYNNLNQFLKQNDKVDNYYFMSNLTAYVNIDPSYLDIPVSSSQDFQITLVGLSENKRKELFEENDLKYNQNQVLVYNGTYINEEGKEYSQRFHKIDNQLMKEIYIGDIEYDENGEERINHKVKLKNFESLEFIKKNDFLKYLNINEEMEIFFIVPMDYIQQIDLKYTSIPMECHIFSTQHQELTKELENLNYSAYDYAQSVSENRQIFIIIQIFVYGFVCIMIVFAMLNIINMMSASIDKRKRELGMLLSVGMSPKDISKMLFYESFIYGLKTLLYGIPICIGIEWIFYKQMSSDTVFVPSFMAYVIAFVVIMIVMFITFRVGLMKFRKQNIIETLKEDM</sequence>
<keyword evidence="11" id="KW-1185">Reference proteome</keyword>
<dbReference type="InterPro" id="IPR003838">
    <property type="entry name" value="ABC3_permease_C"/>
</dbReference>
<evidence type="ECO:0000256" key="2">
    <source>
        <dbReference type="ARBA" id="ARBA00022475"/>
    </source>
</evidence>
<dbReference type="GO" id="GO:0022857">
    <property type="term" value="F:transmembrane transporter activity"/>
    <property type="evidence" value="ECO:0007669"/>
    <property type="project" value="TreeGrafter"/>
</dbReference>
<dbReference type="RefSeq" id="WP_066447162.1">
    <property type="nucleotide sequence ID" value="NZ_JANKBF010000019.1"/>
</dbReference>
<feature type="transmembrane region" description="Helical" evidence="7">
    <location>
        <begin position="427"/>
        <end position="446"/>
    </location>
</feature>
<feature type="domain" description="ABC3 transporter permease C-terminal" evidence="8">
    <location>
        <begin position="256"/>
        <end position="379"/>
    </location>
</feature>
<evidence type="ECO:0000256" key="7">
    <source>
        <dbReference type="SAM" id="Phobius"/>
    </source>
</evidence>
<feature type="transmembrane region" description="Helical" evidence="7">
    <location>
        <begin position="305"/>
        <end position="331"/>
    </location>
</feature>
<keyword evidence="2" id="KW-1003">Cell membrane</keyword>
<evidence type="ECO:0000256" key="3">
    <source>
        <dbReference type="ARBA" id="ARBA00022692"/>
    </source>
</evidence>
<feature type="transmembrane region" description="Helical" evidence="7">
    <location>
        <begin position="774"/>
        <end position="793"/>
    </location>
</feature>
<dbReference type="InterPro" id="IPR025857">
    <property type="entry name" value="MacB_PCD"/>
</dbReference>
<reference evidence="10 11" key="1">
    <citation type="submission" date="2019-03" db="EMBL/GenBank/DDBJ databases">
        <title>Genomic Encyclopedia of Type Strains, Phase IV (KMG-IV): sequencing the most valuable type-strain genomes for metagenomic binning, comparative biology and taxonomic classification.</title>
        <authorList>
            <person name="Goeker M."/>
        </authorList>
    </citation>
    <scope>NUCLEOTIDE SEQUENCE [LARGE SCALE GENOMIC DNA]</scope>
    <source>
        <strain evidence="10 11">DSM 29487</strain>
    </source>
</reference>
<feature type="transmembrane region" description="Helical" evidence="7">
    <location>
        <begin position="246"/>
        <end position="270"/>
    </location>
</feature>
<dbReference type="EMBL" id="SMCQ01000021">
    <property type="protein sequence ID" value="TCV94233.1"/>
    <property type="molecule type" value="Genomic_DNA"/>
</dbReference>
<evidence type="ECO:0000256" key="6">
    <source>
        <dbReference type="ARBA" id="ARBA00038076"/>
    </source>
</evidence>
<feature type="transmembrane region" description="Helical" evidence="7">
    <location>
        <begin position="680"/>
        <end position="704"/>
    </location>
</feature>
<dbReference type="PANTHER" id="PTHR30572">
    <property type="entry name" value="MEMBRANE COMPONENT OF TRANSPORTER-RELATED"/>
    <property type="match status" value="1"/>
</dbReference>
<evidence type="ECO:0000259" key="9">
    <source>
        <dbReference type="Pfam" id="PF12704"/>
    </source>
</evidence>
<evidence type="ECO:0000259" key="8">
    <source>
        <dbReference type="Pfam" id="PF02687"/>
    </source>
</evidence>
<proteinExistence type="inferred from homology"/>
<keyword evidence="10" id="KW-0449">Lipoprotein</keyword>
<organism evidence="10 11">
    <name type="scientific">Longibaculum muris</name>
    <dbReference type="NCBI Taxonomy" id="1796628"/>
    <lineage>
        <taxon>Bacteria</taxon>
        <taxon>Bacillati</taxon>
        <taxon>Bacillota</taxon>
        <taxon>Erysipelotrichia</taxon>
        <taxon>Erysipelotrichales</taxon>
        <taxon>Coprobacillaceae</taxon>
        <taxon>Longibaculum</taxon>
    </lineage>
</organism>
<dbReference type="Pfam" id="PF12704">
    <property type="entry name" value="MacB_PCD"/>
    <property type="match status" value="1"/>
</dbReference>
<evidence type="ECO:0000256" key="5">
    <source>
        <dbReference type="ARBA" id="ARBA00023136"/>
    </source>
</evidence>
<evidence type="ECO:0000313" key="11">
    <source>
        <dbReference type="Proteomes" id="UP000295515"/>
    </source>
</evidence>
<feature type="domain" description="ABC3 transporter permease C-terminal" evidence="8">
    <location>
        <begin position="691"/>
        <end position="805"/>
    </location>
</feature>